<dbReference type="AlphaFoldDB" id="A0A4R2JFL2"/>
<protein>
    <submittedName>
        <fullName evidence="1">Uncharacterized protein</fullName>
    </submittedName>
</protein>
<sequence>MAGSYEHVVADDGQLLVNKDFVEMVEHLGGAYETVEHMYGMVWWHANRLAAEHKTDPASLIKAAAANYKVGLEVSPGTAGTLPEEQ</sequence>
<keyword evidence="2" id="KW-1185">Reference proteome</keyword>
<dbReference type="EMBL" id="SLWS01000007">
    <property type="protein sequence ID" value="TCO55648.1"/>
    <property type="molecule type" value="Genomic_DNA"/>
</dbReference>
<evidence type="ECO:0000313" key="1">
    <source>
        <dbReference type="EMBL" id="TCO55648.1"/>
    </source>
</evidence>
<dbReference type="Proteomes" id="UP000295680">
    <property type="component" value="Unassembled WGS sequence"/>
</dbReference>
<organism evidence="1 2">
    <name type="scientific">Actinocrispum wychmicini</name>
    <dbReference type="NCBI Taxonomy" id="1213861"/>
    <lineage>
        <taxon>Bacteria</taxon>
        <taxon>Bacillati</taxon>
        <taxon>Actinomycetota</taxon>
        <taxon>Actinomycetes</taxon>
        <taxon>Pseudonocardiales</taxon>
        <taxon>Pseudonocardiaceae</taxon>
        <taxon>Actinocrispum</taxon>
    </lineage>
</organism>
<dbReference type="RefSeq" id="WP_132121653.1">
    <property type="nucleotide sequence ID" value="NZ_SLWS01000007.1"/>
</dbReference>
<evidence type="ECO:0000313" key="2">
    <source>
        <dbReference type="Proteomes" id="UP000295680"/>
    </source>
</evidence>
<comment type="caution">
    <text evidence="1">The sequence shown here is derived from an EMBL/GenBank/DDBJ whole genome shotgun (WGS) entry which is preliminary data.</text>
</comment>
<accession>A0A4R2JFL2</accession>
<dbReference type="OrthoDB" id="4467725at2"/>
<name>A0A4R2JFL2_9PSEU</name>
<reference evidence="1 2" key="1">
    <citation type="submission" date="2019-03" db="EMBL/GenBank/DDBJ databases">
        <title>Genomic Encyclopedia of Type Strains, Phase IV (KMG-IV): sequencing the most valuable type-strain genomes for metagenomic binning, comparative biology and taxonomic classification.</title>
        <authorList>
            <person name="Goeker M."/>
        </authorList>
    </citation>
    <scope>NUCLEOTIDE SEQUENCE [LARGE SCALE GENOMIC DNA]</scope>
    <source>
        <strain evidence="1 2">DSM 45934</strain>
    </source>
</reference>
<proteinExistence type="predicted"/>
<gene>
    <name evidence="1" type="ORF">EV192_10770</name>
</gene>